<feature type="compositionally biased region" description="Basic and acidic residues" evidence="4">
    <location>
        <begin position="101"/>
        <end position="121"/>
    </location>
</feature>
<dbReference type="AlphaFoldDB" id="A0A7S0E4U0"/>
<proteinExistence type="inferred from homology"/>
<protein>
    <recommendedName>
        <fullName evidence="6">30S ribosomal protein S21</fullName>
    </recommendedName>
</protein>
<reference evidence="5" key="1">
    <citation type="submission" date="2021-01" db="EMBL/GenBank/DDBJ databases">
        <authorList>
            <person name="Corre E."/>
            <person name="Pelletier E."/>
            <person name="Niang G."/>
            <person name="Scheremetjew M."/>
            <person name="Finn R."/>
            <person name="Kale V."/>
            <person name="Holt S."/>
            <person name="Cochrane G."/>
            <person name="Meng A."/>
            <person name="Brown T."/>
            <person name="Cohen L."/>
        </authorList>
    </citation>
    <scope>NUCLEOTIDE SEQUENCE</scope>
    <source>
        <strain evidence="5">CCMP1374</strain>
    </source>
</reference>
<dbReference type="InterPro" id="IPR001911">
    <property type="entry name" value="Ribosomal_bS21"/>
</dbReference>
<dbReference type="GO" id="GO:1990904">
    <property type="term" value="C:ribonucleoprotein complex"/>
    <property type="evidence" value="ECO:0007669"/>
    <property type="project" value="UniProtKB-KW"/>
</dbReference>
<evidence type="ECO:0008006" key="6">
    <source>
        <dbReference type="Google" id="ProtNLM"/>
    </source>
</evidence>
<keyword evidence="3" id="KW-0687">Ribonucleoprotein</keyword>
<name>A0A7S0E4U0_9EUKA</name>
<dbReference type="InterPro" id="IPR006311">
    <property type="entry name" value="TAT_signal"/>
</dbReference>
<feature type="region of interest" description="Disordered" evidence="4">
    <location>
        <begin position="101"/>
        <end position="128"/>
    </location>
</feature>
<organism evidence="5">
    <name type="scientific">Phaeocystis antarctica</name>
    <dbReference type="NCBI Taxonomy" id="33657"/>
    <lineage>
        <taxon>Eukaryota</taxon>
        <taxon>Haptista</taxon>
        <taxon>Haptophyta</taxon>
        <taxon>Prymnesiophyceae</taxon>
        <taxon>Phaeocystales</taxon>
        <taxon>Phaeocystaceae</taxon>
        <taxon>Phaeocystis</taxon>
    </lineage>
</organism>
<accession>A0A7S0E4U0</accession>
<dbReference type="PROSITE" id="PS51318">
    <property type="entry name" value="TAT"/>
    <property type="match status" value="1"/>
</dbReference>
<dbReference type="Pfam" id="PF01165">
    <property type="entry name" value="Ribosomal_S21"/>
    <property type="match status" value="1"/>
</dbReference>
<dbReference type="GO" id="GO:0005840">
    <property type="term" value="C:ribosome"/>
    <property type="evidence" value="ECO:0007669"/>
    <property type="project" value="UniProtKB-KW"/>
</dbReference>
<gene>
    <name evidence="5" type="ORF">PANT1444_LOCUS3446</name>
</gene>
<keyword evidence="2" id="KW-0689">Ribosomal protein</keyword>
<evidence type="ECO:0000256" key="3">
    <source>
        <dbReference type="ARBA" id="ARBA00023274"/>
    </source>
</evidence>
<dbReference type="HAMAP" id="MF_00358">
    <property type="entry name" value="Ribosomal_bS21"/>
    <property type="match status" value="1"/>
</dbReference>
<evidence type="ECO:0000256" key="4">
    <source>
        <dbReference type="SAM" id="MobiDB-lite"/>
    </source>
</evidence>
<dbReference type="NCBIfam" id="TIGR00030">
    <property type="entry name" value="S21p"/>
    <property type="match status" value="1"/>
</dbReference>
<evidence type="ECO:0000256" key="1">
    <source>
        <dbReference type="ARBA" id="ARBA00006640"/>
    </source>
</evidence>
<evidence type="ECO:0000313" key="5">
    <source>
        <dbReference type="EMBL" id="CAD8473654.1"/>
    </source>
</evidence>
<dbReference type="GO" id="GO:0006412">
    <property type="term" value="P:translation"/>
    <property type="evidence" value="ECO:0007669"/>
    <property type="project" value="InterPro"/>
</dbReference>
<dbReference type="EMBL" id="HBEP01006234">
    <property type="protein sequence ID" value="CAD8473654.1"/>
    <property type="molecule type" value="Transcribed_RNA"/>
</dbReference>
<sequence length="128" mass="14628">MVIPDLEPFSMRRTLLLALGLASASALVMPATRPLATLARAGSPLMQQGPADELHRKGHVVRIQIELEQGEPIEKALRRFRKSTNMVGHLRIIRNRKQFESNHDKKIRKAKESAMRGARERRNARKRF</sequence>
<evidence type="ECO:0000256" key="2">
    <source>
        <dbReference type="ARBA" id="ARBA00022980"/>
    </source>
</evidence>
<comment type="similarity">
    <text evidence="1">Belongs to the bacterial ribosomal protein bS21 family.</text>
</comment>
<dbReference type="GO" id="GO:0003735">
    <property type="term" value="F:structural constituent of ribosome"/>
    <property type="evidence" value="ECO:0007669"/>
    <property type="project" value="InterPro"/>
</dbReference>